<proteinExistence type="predicted"/>
<sequence>MPHASGGMLATLPRYQSLARLAPSVWRLNPSGLAPEAVAAFLRHALPPDGSVFQGVRRTPGALPRVRRSAGTPETREDEDRLAERLVAALADSVSKHLAAGAVDVSLSGGVDSAALCALAARHALGRVRAWTMDVHFADATERRNARTVANTAGVELVDVSVPDAVLPELFEPAVLSQETAILNARAVASHAFYAEARRQGASTLLSGAGADEVLMGNPAALAGAAARVTEDRHLAHEVLRPGPVDNLGVDQRALRLPWDAELASGDEDHPEEVRYAAWVLWELVLPPELRSANAHGVNVCTPYLDADFADVALALPLDVLARHGAGKWLFRHAVRTLVPDEVRLARKTPRYAHTALSSPVRARWLELYREWLTPARLAPLECVDAGATRALLERYARLAADAPEAGVMDRLLMRLCSLVMLHAHASARPPCPES</sequence>
<dbReference type="InterPro" id="IPR001962">
    <property type="entry name" value="Asn_synthase"/>
</dbReference>
<dbReference type="EC" id="6.3.5.4" evidence="2"/>
<dbReference type="GO" id="GO:0004066">
    <property type="term" value="F:asparagine synthase (glutamine-hydrolyzing) activity"/>
    <property type="evidence" value="ECO:0007669"/>
    <property type="project" value="UniProtKB-EC"/>
</dbReference>
<feature type="domain" description="Asparagine synthetase" evidence="4">
    <location>
        <begin position="88"/>
        <end position="400"/>
    </location>
</feature>
<dbReference type="EMBL" id="CP017174">
    <property type="protein sequence ID" value="QDE65783.1"/>
    <property type="molecule type" value="Genomic_DNA"/>
</dbReference>
<gene>
    <name evidence="5" type="ORF">BHS09_01470</name>
</gene>
<evidence type="ECO:0000256" key="3">
    <source>
        <dbReference type="ARBA" id="ARBA00048741"/>
    </source>
</evidence>
<evidence type="ECO:0000256" key="1">
    <source>
        <dbReference type="ARBA" id="ARBA00005187"/>
    </source>
</evidence>
<dbReference type="Gene3D" id="3.40.50.620">
    <property type="entry name" value="HUPs"/>
    <property type="match status" value="1"/>
</dbReference>
<accession>A0AAF1D816</accession>
<dbReference type="Pfam" id="PF00733">
    <property type="entry name" value="Asn_synthase"/>
    <property type="match status" value="1"/>
</dbReference>
<dbReference type="GO" id="GO:0006529">
    <property type="term" value="P:asparagine biosynthetic process"/>
    <property type="evidence" value="ECO:0007669"/>
    <property type="project" value="InterPro"/>
</dbReference>
<dbReference type="PANTHER" id="PTHR43284:SF1">
    <property type="entry name" value="ASPARAGINE SYNTHETASE"/>
    <property type="match status" value="1"/>
</dbReference>
<evidence type="ECO:0000313" key="5">
    <source>
        <dbReference type="EMBL" id="QDE65783.1"/>
    </source>
</evidence>
<dbReference type="InterPro" id="IPR014729">
    <property type="entry name" value="Rossmann-like_a/b/a_fold"/>
</dbReference>
<dbReference type="Proteomes" id="UP000320179">
    <property type="component" value="Chromosome"/>
</dbReference>
<evidence type="ECO:0000256" key="2">
    <source>
        <dbReference type="ARBA" id="ARBA00012737"/>
    </source>
</evidence>
<protein>
    <recommendedName>
        <fullName evidence="2">asparagine synthase (glutamine-hydrolyzing)</fullName>
        <ecNumber evidence="2">6.3.5.4</ecNumber>
    </recommendedName>
</protein>
<comment type="catalytic activity">
    <reaction evidence="3">
        <text>L-aspartate + L-glutamine + ATP + H2O = L-asparagine + L-glutamate + AMP + diphosphate + H(+)</text>
        <dbReference type="Rhea" id="RHEA:12228"/>
        <dbReference type="ChEBI" id="CHEBI:15377"/>
        <dbReference type="ChEBI" id="CHEBI:15378"/>
        <dbReference type="ChEBI" id="CHEBI:29985"/>
        <dbReference type="ChEBI" id="CHEBI:29991"/>
        <dbReference type="ChEBI" id="CHEBI:30616"/>
        <dbReference type="ChEBI" id="CHEBI:33019"/>
        <dbReference type="ChEBI" id="CHEBI:58048"/>
        <dbReference type="ChEBI" id="CHEBI:58359"/>
        <dbReference type="ChEBI" id="CHEBI:456215"/>
        <dbReference type="EC" id="6.3.5.4"/>
    </reaction>
</comment>
<evidence type="ECO:0000259" key="4">
    <source>
        <dbReference type="Pfam" id="PF00733"/>
    </source>
</evidence>
<dbReference type="PANTHER" id="PTHR43284">
    <property type="entry name" value="ASPARAGINE SYNTHETASE (GLUTAMINE-HYDROLYZING)"/>
    <property type="match status" value="1"/>
</dbReference>
<reference evidence="5 6" key="1">
    <citation type="journal article" date="2019" name="Science">
        <title>Social genes are selection hotspots in kin groups of a soil microbe.</title>
        <authorList>
            <person name="Wielgoss S."/>
            <person name="Wolfensberger R."/>
            <person name="Sun L."/>
            <person name="Fiegna F."/>
            <person name="Velicer G.J."/>
        </authorList>
    </citation>
    <scope>NUCLEOTIDE SEQUENCE [LARGE SCALE GENOMIC DNA]</scope>
    <source>
        <strain evidence="5 6">MC3.5.9c15</strain>
    </source>
</reference>
<evidence type="ECO:0000313" key="6">
    <source>
        <dbReference type="Proteomes" id="UP000320179"/>
    </source>
</evidence>
<name>A0AAF1D816_MYXXA</name>
<comment type="pathway">
    <text evidence="1">Amino-acid biosynthesis; L-asparagine biosynthesis; L-asparagine from L-aspartate (L-Gln route): step 1/1.</text>
</comment>
<dbReference type="AlphaFoldDB" id="A0AAF1D816"/>
<dbReference type="InterPro" id="IPR051786">
    <property type="entry name" value="ASN_synthetase/amidase"/>
</dbReference>
<dbReference type="SUPFAM" id="SSF52402">
    <property type="entry name" value="Adenine nucleotide alpha hydrolases-like"/>
    <property type="match status" value="1"/>
</dbReference>
<organism evidence="5 6">
    <name type="scientific">Myxococcus xanthus</name>
    <dbReference type="NCBI Taxonomy" id="34"/>
    <lineage>
        <taxon>Bacteria</taxon>
        <taxon>Pseudomonadati</taxon>
        <taxon>Myxococcota</taxon>
        <taxon>Myxococcia</taxon>
        <taxon>Myxococcales</taxon>
        <taxon>Cystobacterineae</taxon>
        <taxon>Myxococcaceae</taxon>
        <taxon>Myxococcus</taxon>
    </lineage>
</organism>
<dbReference type="CDD" id="cd01991">
    <property type="entry name" value="Asn_synthase_B_C"/>
    <property type="match status" value="1"/>
</dbReference>